<dbReference type="Proteomes" id="UP000000768">
    <property type="component" value="Chromosome 5"/>
</dbReference>
<protein>
    <submittedName>
        <fullName evidence="1">Uncharacterized protein</fullName>
    </submittedName>
</protein>
<accession>A0A1Z5RIM8</accession>
<proteinExistence type="predicted"/>
<dbReference type="EMBL" id="CM000764">
    <property type="protein sequence ID" value="OQU83594.1"/>
    <property type="molecule type" value="Genomic_DNA"/>
</dbReference>
<reference evidence="1 2" key="1">
    <citation type="journal article" date="2009" name="Nature">
        <title>The Sorghum bicolor genome and the diversification of grasses.</title>
        <authorList>
            <person name="Paterson A.H."/>
            <person name="Bowers J.E."/>
            <person name="Bruggmann R."/>
            <person name="Dubchak I."/>
            <person name="Grimwood J."/>
            <person name="Gundlach H."/>
            <person name="Haberer G."/>
            <person name="Hellsten U."/>
            <person name="Mitros T."/>
            <person name="Poliakov A."/>
            <person name="Schmutz J."/>
            <person name="Spannagl M."/>
            <person name="Tang H."/>
            <person name="Wang X."/>
            <person name="Wicker T."/>
            <person name="Bharti A.K."/>
            <person name="Chapman J."/>
            <person name="Feltus F.A."/>
            <person name="Gowik U."/>
            <person name="Grigoriev I.V."/>
            <person name="Lyons E."/>
            <person name="Maher C.A."/>
            <person name="Martis M."/>
            <person name="Narechania A."/>
            <person name="Otillar R.P."/>
            <person name="Penning B.W."/>
            <person name="Salamov A.A."/>
            <person name="Wang Y."/>
            <person name="Zhang L."/>
            <person name="Carpita N.C."/>
            <person name="Freeling M."/>
            <person name="Gingle A.R."/>
            <person name="Hash C.T."/>
            <person name="Keller B."/>
            <person name="Klein P."/>
            <person name="Kresovich S."/>
            <person name="McCann M.C."/>
            <person name="Ming R."/>
            <person name="Peterson D.G."/>
            <person name="Mehboob-ur-Rahman"/>
            <person name="Ware D."/>
            <person name="Westhoff P."/>
            <person name="Mayer K.F."/>
            <person name="Messing J."/>
            <person name="Rokhsar D.S."/>
        </authorList>
    </citation>
    <scope>NUCLEOTIDE SEQUENCE [LARGE SCALE GENOMIC DNA]</scope>
    <source>
        <strain evidence="2">cv. BTx623</strain>
    </source>
</reference>
<dbReference type="InterPro" id="IPR037735">
    <property type="entry name" value="AS8-like"/>
</dbReference>
<dbReference type="PANTHER" id="PTHR36778:SF1">
    <property type="entry name" value="CADMIUM-INDUCED PROTEIN AS8"/>
    <property type="match status" value="1"/>
</dbReference>
<dbReference type="InParanoid" id="A0A1Z5RIM8"/>
<evidence type="ECO:0000313" key="2">
    <source>
        <dbReference type="Proteomes" id="UP000000768"/>
    </source>
</evidence>
<organism evidence="1 2">
    <name type="scientific">Sorghum bicolor</name>
    <name type="common">Sorghum</name>
    <name type="synonym">Sorghum vulgare</name>
    <dbReference type="NCBI Taxonomy" id="4558"/>
    <lineage>
        <taxon>Eukaryota</taxon>
        <taxon>Viridiplantae</taxon>
        <taxon>Streptophyta</taxon>
        <taxon>Embryophyta</taxon>
        <taxon>Tracheophyta</taxon>
        <taxon>Spermatophyta</taxon>
        <taxon>Magnoliopsida</taxon>
        <taxon>Liliopsida</taxon>
        <taxon>Poales</taxon>
        <taxon>Poaceae</taxon>
        <taxon>PACMAD clade</taxon>
        <taxon>Panicoideae</taxon>
        <taxon>Andropogonodae</taxon>
        <taxon>Andropogoneae</taxon>
        <taxon>Sorghinae</taxon>
        <taxon>Sorghum</taxon>
    </lineage>
</organism>
<dbReference type="eggNOG" id="ENOG502S2MU">
    <property type="taxonomic scope" value="Eukaryota"/>
</dbReference>
<sequence>MLEQAIIVRAIVSHSGASSGCLSLVVHKPIGSRKFIGSAIHPKSPIIASSNHHPSVKYDCRVMRQTCSDQRWNPVHPTAGSFWGVGLGLGCGVGWGPGFGHEVIGYVGAGCGVGFSVGFTLAGVGIGLPQHGLIRNHEHGGGCLGCIIKSATRAKGDMGLQWQRQGCCLCFVQCYSF</sequence>
<gene>
    <name evidence="1" type="ORF">SORBI_3005G141801</name>
</gene>
<dbReference type="AlphaFoldDB" id="A0A1Z5RIM8"/>
<dbReference type="Gramene" id="OQU83594">
    <property type="protein sequence ID" value="OQU83594"/>
    <property type="gene ID" value="SORBI_3005G141801"/>
</dbReference>
<keyword evidence="2" id="KW-1185">Reference proteome</keyword>
<name>A0A1Z5RIM8_SORBI</name>
<reference evidence="2" key="2">
    <citation type="journal article" date="2018" name="Plant J.">
        <title>The Sorghum bicolor reference genome: improved assembly, gene annotations, a transcriptome atlas, and signatures of genome organization.</title>
        <authorList>
            <person name="McCormick R.F."/>
            <person name="Truong S.K."/>
            <person name="Sreedasyam A."/>
            <person name="Jenkins J."/>
            <person name="Shu S."/>
            <person name="Sims D."/>
            <person name="Kennedy M."/>
            <person name="Amirebrahimi M."/>
            <person name="Weers B.D."/>
            <person name="McKinley B."/>
            <person name="Mattison A."/>
            <person name="Morishige D.T."/>
            <person name="Grimwood J."/>
            <person name="Schmutz J."/>
            <person name="Mullet J.E."/>
        </authorList>
    </citation>
    <scope>NUCLEOTIDE SEQUENCE [LARGE SCALE GENOMIC DNA]</scope>
    <source>
        <strain evidence="2">cv. BTx623</strain>
    </source>
</reference>
<evidence type="ECO:0000313" key="1">
    <source>
        <dbReference type="EMBL" id="OQU83594.1"/>
    </source>
</evidence>
<dbReference type="STRING" id="4558.A0A1Z5RIM8"/>
<dbReference type="PANTHER" id="PTHR36778">
    <property type="entry name" value="CADMIUM-INDUCED PROTEIN AS8"/>
    <property type="match status" value="1"/>
</dbReference>
<dbReference type="ExpressionAtlas" id="A0A1Z5RIM8">
    <property type="expression patterns" value="baseline and differential"/>
</dbReference>